<accession>A0ABN8YDA4</accession>
<dbReference type="Proteomes" id="UP001176941">
    <property type="component" value="Chromosome 18"/>
</dbReference>
<reference evidence="1" key="1">
    <citation type="submission" date="2023-04" db="EMBL/GenBank/DDBJ databases">
        <authorList>
            <consortium name="ELIXIR-Norway"/>
        </authorList>
    </citation>
    <scope>NUCLEOTIDE SEQUENCE [LARGE SCALE GENOMIC DNA]</scope>
</reference>
<sequence length="154" mass="16715">MPMLPSRRSHPPSLSCVHEPVRAVSCVRVSFPAVARLASLFHSRRQLTTHHVDDAASCSEGHPGVKRTAPFRQGVSSLSGRQLPGSEHSVQCLTAGRVSQANHSPFRKPAGTLATACRVPLFPPSRQEAEAPDLMPFARDHSFVFPKAPLLLLK</sequence>
<keyword evidence="2" id="KW-1185">Reference proteome</keyword>
<protein>
    <submittedName>
        <fullName evidence="1">Uncharacterized protein</fullName>
    </submittedName>
</protein>
<proteinExistence type="predicted"/>
<evidence type="ECO:0000313" key="1">
    <source>
        <dbReference type="EMBL" id="CAI9159161.1"/>
    </source>
</evidence>
<evidence type="ECO:0000313" key="2">
    <source>
        <dbReference type="Proteomes" id="UP001176941"/>
    </source>
</evidence>
<gene>
    <name evidence="1" type="ORF">MRATA1EN1_LOCUS8123</name>
</gene>
<dbReference type="EMBL" id="OX459954">
    <property type="protein sequence ID" value="CAI9159161.1"/>
    <property type="molecule type" value="Genomic_DNA"/>
</dbReference>
<organism evidence="1 2">
    <name type="scientific">Rangifer tarandus platyrhynchus</name>
    <name type="common">Svalbard reindeer</name>
    <dbReference type="NCBI Taxonomy" id="3082113"/>
    <lineage>
        <taxon>Eukaryota</taxon>
        <taxon>Metazoa</taxon>
        <taxon>Chordata</taxon>
        <taxon>Craniata</taxon>
        <taxon>Vertebrata</taxon>
        <taxon>Euteleostomi</taxon>
        <taxon>Mammalia</taxon>
        <taxon>Eutheria</taxon>
        <taxon>Laurasiatheria</taxon>
        <taxon>Artiodactyla</taxon>
        <taxon>Ruminantia</taxon>
        <taxon>Pecora</taxon>
        <taxon>Cervidae</taxon>
        <taxon>Odocoileinae</taxon>
        <taxon>Rangifer</taxon>
    </lineage>
</organism>
<name>A0ABN8YDA4_RANTA</name>